<evidence type="ECO:0000313" key="1">
    <source>
        <dbReference type="EMBL" id="PYH40671.1"/>
    </source>
</evidence>
<sequence>MSFDCCVPCIGLAVVLSPDFYFLSFCYVVNPASSINSGSKPIFYLYGKSYIDM</sequence>
<evidence type="ECO:0000313" key="2">
    <source>
        <dbReference type="Proteomes" id="UP000248349"/>
    </source>
</evidence>
<name>A0A318Z065_9EURO</name>
<reference evidence="1 2" key="1">
    <citation type="submission" date="2016-12" db="EMBL/GenBank/DDBJ databases">
        <title>The genomes of Aspergillus section Nigri reveals drivers in fungal speciation.</title>
        <authorList>
            <consortium name="DOE Joint Genome Institute"/>
            <person name="Vesth T.C."/>
            <person name="Nybo J."/>
            <person name="Theobald S."/>
            <person name="Brandl J."/>
            <person name="Frisvad J.C."/>
            <person name="Nielsen K.F."/>
            <person name="Lyhne E.K."/>
            <person name="Kogle M.E."/>
            <person name="Kuo A."/>
            <person name="Riley R."/>
            <person name="Clum A."/>
            <person name="Nolan M."/>
            <person name="Lipzen A."/>
            <person name="Salamov A."/>
            <person name="Henrissat B."/>
            <person name="Wiebenga A."/>
            <person name="De Vries R.P."/>
            <person name="Grigoriev I.V."/>
            <person name="Mortensen U.H."/>
            <person name="Andersen M.R."/>
            <person name="Baker S.E."/>
        </authorList>
    </citation>
    <scope>NUCLEOTIDE SEQUENCE [LARGE SCALE GENOMIC DNA]</scope>
    <source>
        <strain evidence="1 2">JOP 1030-1</strain>
    </source>
</reference>
<dbReference type="Proteomes" id="UP000248349">
    <property type="component" value="Unassembled WGS sequence"/>
</dbReference>
<keyword evidence="2" id="KW-1185">Reference proteome</keyword>
<dbReference type="AlphaFoldDB" id="A0A318Z065"/>
<dbReference type="GeneID" id="37072281"/>
<accession>A0A318Z065</accession>
<gene>
    <name evidence="1" type="ORF">BP01DRAFT_204404</name>
</gene>
<protein>
    <submittedName>
        <fullName evidence="1">Uncharacterized protein</fullName>
    </submittedName>
</protein>
<dbReference type="EMBL" id="KZ821279">
    <property type="protein sequence ID" value="PYH40671.1"/>
    <property type="molecule type" value="Genomic_DNA"/>
</dbReference>
<proteinExistence type="predicted"/>
<dbReference type="RefSeq" id="XP_025426653.1">
    <property type="nucleotide sequence ID" value="XM_025571053.1"/>
</dbReference>
<organism evidence="1 2">
    <name type="scientific">Aspergillus saccharolyticus JOP 1030-1</name>
    <dbReference type="NCBI Taxonomy" id="1450539"/>
    <lineage>
        <taxon>Eukaryota</taxon>
        <taxon>Fungi</taxon>
        <taxon>Dikarya</taxon>
        <taxon>Ascomycota</taxon>
        <taxon>Pezizomycotina</taxon>
        <taxon>Eurotiomycetes</taxon>
        <taxon>Eurotiomycetidae</taxon>
        <taxon>Eurotiales</taxon>
        <taxon>Aspergillaceae</taxon>
        <taxon>Aspergillus</taxon>
        <taxon>Aspergillus subgen. Circumdati</taxon>
    </lineage>
</organism>